<dbReference type="CDD" id="cd10918">
    <property type="entry name" value="CE4_NodB_like_5s_6s"/>
    <property type="match status" value="1"/>
</dbReference>
<dbReference type="RefSeq" id="WP_053550909.1">
    <property type="nucleotide sequence ID" value="NZ_CP010802.1"/>
</dbReference>
<accession>A0A0M5IZ59</accession>
<dbReference type="Gene3D" id="3.20.20.370">
    <property type="entry name" value="Glycoside hydrolase/deacetylase"/>
    <property type="match status" value="1"/>
</dbReference>
<feature type="domain" description="NodB homology" evidence="3">
    <location>
        <begin position="93"/>
        <end position="334"/>
    </location>
</feature>
<dbReference type="STRING" id="1603606.DSOUD_2089"/>
<reference evidence="4 5" key="1">
    <citation type="submission" date="2015-07" db="EMBL/GenBank/DDBJ databases">
        <title>Isolation and Genomic Characterization of a Novel Halophilic Metal-Reducing Deltaproteobacterium from the Deep Subsurface.</title>
        <authorList>
            <person name="Badalamenti J.P."/>
            <person name="Summers Z.M."/>
            <person name="Gralnick J.A."/>
            <person name="Bond D.R."/>
        </authorList>
    </citation>
    <scope>NUCLEOTIDE SEQUENCE [LARGE SCALE GENOMIC DNA]</scope>
    <source>
        <strain evidence="4 5">WTL</strain>
    </source>
</reference>
<dbReference type="KEGG" id="des:DSOUD_2089"/>
<comment type="subcellular location">
    <subcellularLocation>
        <location evidence="1">Secreted</location>
    </subcellularLocation>
</comment>
<name>A0A0M5IZ59_9BACT</name>
<dbReference type="PROSITE" id="PS51677">
    <property type="entry name" value="NODB"/>
    <property type="match status" value="1"/>
</dbReference>
<evidence type="ECO:0000256" key="1">
    <source>
        <dbReference type="ARBA" id="ARBA00004613"/>
    </source>
</evidence>
<sequence>MFSKKKLKKWIAVTADAAGVFQLIASTRKGMATVFMYHRVLLSQAEEPVFVQPGMYVLAETFRSHIRFLKSKFHVLQLSELVERFDAGENVDGCCAITFDDGWLDNYVNAFPALREYEVPATIFLATGFVGTDHLFWPEEFTFYLKQTEARAALGQWQNFDKLSKRTDGNCGGAAWLDDAIMELKTWPVHEREDALSRLRTFGRADQPQRLLMDWDEARQMQASGLVSFGAHTANHIILDQVTAQQAEEEIVQSQKDIEQNLGISPEFFAYPNGNFTPGVKAILKRYGYRGAVTTRKGWVEKGFDPFEISRIGMHEDVSRSIPLFLARIYLRGF</sequence>
<proteinExistence type="predicted"/>
<dbReference type="InterPro" id="IPR011330">
    <property type="entry name" value="Glyco_hydro/deAcase_b/a-brl"/>
</dbReference>
<protein>
    <submittedName>
        <fullName evidence="4">Polysaccharide deacetylase</fullName>
    </submittedName>
</protein>
<evidence type="ECO:0000259" key="3">
    <source>
        <dbReference type="PROSITE" id="PS51677"/>
    </source>
</evidence>
<keyword evidence="2" id="KW-0732">Signal</keyword>
<evidence type="ECO:0000313" key="4">
    <source>
        <dbReference type="EMBL" id="ALC16856.1"/>
    </source>
</evidence>
<dbReference type="InterPro" id="IPR051398">
    <property type="entry name" value="Polysacch_Deacetylase"/>
</dbReference>
<keyword evidence="5" id="KW-1185">Reference proteome</keyword>
<dbReference type="GO" id="GO:0005576">
    <property type="term" value="C:extracellular region"/>
    <property type="evidence" value="ECO:0007669"/>
    <property type="project" value="UniProtKB-SubCell"/>
</dbReference>
<evidence type="ECO:0000256" key="2">
    <source>
        <dbReference type="ARBA" id="ARBA00022729"/>
    </source>
</evidence>
<dbReference type="Pfam" id="PF01522">
    <property type="entry name" value="Polysacc_deac_1"/>
    <property type="match status" value="1"/>
</dbReference>
<dbReference type="PATRIC" id="fig|1603606.3.peg.2258"/>
<organism evidence="4 5">
    <name type="scientific">Desulfuromonas soudanensis</name>
    <dbReference type="NCBI Taxonomy" id="1603606"/>
    <lineage>
        <taxon>Bacteria</taxon>
        <taxon>Pseudomonadati</taxon>
        <taxon>Thermodesulfobacteriota</taxon>
        <taxon>Desulfuromonadia</taxon>
        <taxon>Desulfuromonadales</taxon>
        <taxon>Desulfuromonadaceae</taxon>
        <taxon>Desulfuromonas</taxon>
    </lineage>
</organism>
<gene>
    <name evidence="4" type="ORF">DSOUD_2089</name>
</gene>
<evidence type="ECO:0000313" key="5">
    <source>
        <dbReference type="Proteomes" id="UP000057158"/>
    </source>
</evidence>
<dbReference type="OrthoDB" id="9776235at2"/>
<dbReference type="PANTHER" id="PTHR34216">
    <property type="match status" value="1"/>
</dbReference>
<dbReference type="EMBL" id="CP010802">
    <property type="protein sequence ID" value="ALC16856.1"/>
    <property type="molecule type" value="Genomic_DNA"/>
</dbReference>
<dbReference type="GO" id="GO:0005975">
    <property type="term" value="P:carbohydrate metabolic process"/>
    <property type="evidence" value="ECO:0007669"/>
    <property type="project" value="InterPro"/>
</dbReference>
<dbReference type="Proteomes" id="UP000057158">
    <property type="component" value="Chromosome"/>
</dbReference>
<dbReference type="SUPFAM" id="SSF88713">
    <property type="entry name" value="Glycoside hydrolase/deacetylase"/>
    <property type="match status" value="1"/>
</dbReference>
<dbReference type="AlphaFoldDB" id="A0A0M5IZ59"/>
<dbReference type="PANTHER" id="PTHR34216:SF3">
    <property type="entry name" value="POLY-BETA-1,6-N-ACETYL-D-GLUCOSAMINE N-DEACETYLASE"/>
    <property type="match status" value="1"/>
</dbReference>
<dbReference type="GO" id="GO:0016810">
    <property type="term" value="F:hydrolase activity, acting on carbon-nitrogen (but not peptide) bonds"/>
    <property type="evidence" value="ECO:0007669"/>
    <property type="project" value="InterPro"/>
</dbReference>
<dbReference type="InterPro" id="IPR002509">
    <property type="entry name" value="NODB_dom"/>
</dbReference>